<name>A0AAD6ZR39_9AGAR</name>
<proteinExistence type="predicted"/>
<gene>
    <name evidence="1" type="ORF">DFH08DRAFT_294793</name>
</gene>
<sequence>MKLQLSCKPISDWFPNEVITRIIEAAPPSGQAALCSTSGMFYALGVPVLYRGVKLDGNSTIDSFCSTILENPVKFAELVRSLTVTASTWLHHRNLSRFPGCCRLLLKIESMWLYGPYLLTVRHQLLDAIFPHLVRCTLSLQSIGVLNPAWQLEENPHTSFLIRHPGLKTLWIVRDLVSGTWPSTSARIPMPNLQCLRAPATVLSYITEAQLKEVRLDFKDSIGFEATFTTFGSLTRTDVPFVASLDFWADDCTKTVDSALKHMPHLNTLQLMLHHSLMDTPGHPIIASLERCIAGFTGLAYFSFRNAGYVHDSFTFDYSTVKAWGDIRPTLQACRIDDRAWRRVNEVWEALSIDDFFVLAGISFTEE</sequence>
<keyword evidence="2" id="KW-1185">Reference proteome</keyword>
<comment type="caution">
    <text evidence="1">The sequence shown here is derived from an EMBL/GenBank/DDBJ whole genome shotgun (WGS) entry which is preliminary data.</text>
</comment>
<dbReference type="Proteomes" id="UP001218218">
    <property type="component" value="Unassembled WGS sequence"/>
</dbReference>
<protein>
    <recommendedName>
        <fullName evidence="3">F-box domain-containing protein</fullName>
    </recommendedName>
</protein>
<evidence type="ECO:0008006" key="3">
    <source>
        <dbReference type="Google" id="ProtNLM"/>
    </source>
</evidence>
<evidence type="ECO:0000313" key="1">
    <source>
        <dbReference type="EMBL" id="KAJ7334899.1"/>
    </source>
</evidence>
<dbReference type="EMBL" id="JARIHO010000032">
    <property type="protein sequence ID" value="KAJ7334899.1"/>
    <property type="molecule type" value="Genomic_DNA"/>
</dbReference>
<dbReference type="AlphaFoldDB" id="A0AAD6ZR39"/>
<accession>A0AAD6ZR39</accession>
<organism evidence="1 2">
    <name type="scientific">Mycena albidolilacea</name>
    <dbReference type="NCBI Taxonomy" id="1033008"/>
    <lineage>
        <taxon>Eukaryota</taxon>
        <taxon>Fungi</taxon>
        <taxon>Dikarya</taxon>
        <taxon>Basidiomycota</taxon>
        <taxon>Agaricomycotina</taxon>
        <taxon>Agaricomycetes</taxon>
        <taxon>Agaricomycetidae</taxon>
        <taxon>Agaricales</taxon>
        <taxon>Marasmiineae</taxon>
        <taxon>Mycenaceae</taxon>
        <taxon>Mycena</taxon>
    </lineage>
</organism>
<evidence type="ECO:0000313" key="2">
    <source>
        <dbReference type="Proteomes" id="UP001218218"/>
    </source>
</evidence>
<reference evidence="1" key="1">
    <citation type="submission" date="2023-03" db="EMBL/GenBank/DDBJ databases">
        <title>Massive genome expansion in bonnet fungi (Mycena s.s.) driven by repeated elements and novel gene families across ecological guilds.</title>
        <authorList>
            <consortium name="Lawrence Berkeley National Laboratory"/>
            <person name="Harder C.B."/>
            <person name="Miyauchi S."/>
            <person name="Viragh M."/>
            <person name="Kuo A."/>
            <person name="Thoen E."/>
            <person name="Andreopoulos B."/>
            <person name="Lu D."/>
            <person name="Skrede I."/>
            <person name="Drula E."/>
            <person name="Henrissat B."/>
            <person name="Morin E."/>
            <person name="Kohler A."/>
            <person name="Barry K."/>
            <person name="LaButti K."/>
            <person name="Morin E."/>
            <person name="Salamov A."/>
            <person name="Lipzen A."/>
            <person name="Mereny Z."/>
            <person name="Hegedus B."/>
            <person name="Baldrian P."/>
            <person name="Stursova M."/>
            <person name="Weitz H."/>
            <person name="Taylor A."/>
            <person name="Grigoriev I.V."/>
            <person name="Nagy L.G."/>
            <person name="Martin F."/>
            <person name="Kauserud H."/>
        </authorList>
    </citation>
    <scope>NUCLEOTIDE SEQUENCE</scope>
    <source>
        <strain evidence="1">CBHHK002</strain>
    </source>
</reference>